<dbReference type="Pfam" id="PF03938">
    <property type="entry name" value="OmpH"/>
    <property type="match status" value="1"/>
</dbReference>
<accession>A0A841HWS3</accession>
<comment type="similarity">
    <text evidence="1">Belongs to the Skp family.</text>
</comment>
<evidence type="ECO:0000313" key="5">
    <source>
        <dbReference type="Proteomes" id="UP000569951"/>
    </source>
</evidence>
<reference evidence="4 5" key="1">
    <citation type="submission" date="2020-08" db="EMBL/GenBank/DDBJ databases">
        <title>Genomic Encyclopedia of Type Strains, Phase IV (KMG-IV): sequencing the most valuable type-strain genomes for metagenomic binning, comparative biology and taxonomic classification.</title>
        <authorList>
            <person name="Goeker M."/>
        </authorList>
    </citation>
    <scope>NUCLEOTIDE SEQUENCE [LARGE SCALE GENOMIC DNA]</scope>
    <source>
        <strain evidence="4 5">DSM 21458</strain>
    </source>
</reference>
<dbReference type="EMBL" id="JACHHG010000002">
    <property type="protein sequence ID" value="MBB6097313.1"/>
    <property type="molecule type" value="Genomic_DNA"/>
</dbReference>
<dbReference type="RefSeq" id="WP_183984587.1">
    <property type="nucleotide sequence ID" value="NZ_JACHHG010000002.1"/>
</dbReference>
<feature type="signal peptide" evidence="3">
    <location>
        <begin position="1"/>
        <end position="24"/>
    </location>
</feature>
<dbReference type="PANTHER" id="PTHR35089:SF1">
    <property type="entry name" value="CHAPERONE PROTEIN SKP"/>
    <property type="match status" value="1"/>
</dbReference>
<dbReference type="PANTHER" id="PTHR35089">
    <property type="entry name" value="CHAPERONE PROTEIN SKP"/>
    <property type="match status" value="1"/>
</dbReference>
<gene>
    <name evidence="4" type="ORF">HNR42_000727</name>
</gene>
<name>A0A841HWS3_9DEIO</name>
<dbReference type="Gene3D" id="3.30.910.20">
    <property type="entry name" value="Skp domain"/>
    <property type="match status" value="1"/>
</dbReference>
<dbReference type="SMART" id="SM00935">
    <property type="entry name" value="OmpH"/>
    <property type="match status" value="1"/>
</dbReference>
<dbReference type="Proteomes" id="UP000569951">
    <property type="component" value="Unassembled WGS sequence"/>
</dbReference>
<feature type="chain" id="PRO_5032824022" evidence="3">
    <location>
        <begin position="25"/>
        <end position="164"/>
    </location>
</feature>
<keyword evidence="2 3" id="KW-0732">Signal</keyword>
<dbReference type="GO" id="GO:0050821">
    <property type="term" value="P:protein stabilization"/>
    <property type="evidence" value="ECO:0007669"/>
    <property type="project" value="TreeGrafter"/>
</dbReference>
<organism evidence="4 5">
    <name type="scientific">Deinobacterium chartae</name>
    <dbReference type="NCBI Taxonomy" id="521158"/>
    <lineage>
        <taxon>Bacteria</taxon>
        <taxon>Thermotogati</taxon>
        <taxon>Deinococcota</taxon>
        <taxon>Deinococci</taxon>
        <taxon>Deinococcales</taxon>
        <taxon>Deinococcaceae</taxon>
        <taxon>Deinobacterium</taxon>
    </lineage>
</organism>
<sequence>MKASQLLPIAVFGALAFGLTAPHAQTPAQKVGFVNVQELLNAHPQNASIQELSKKARAELDPLNKQFRDLDAKVRAGSASAAEKQNYETIGKTLQATSEKYQKELDGKLNPVTDQINKLVAETAKKQGFTIVMDRGVAASSGLVVYADEASTDFTAEVVKALKP</sequence>
<dbReference type="InterPro" id="IPR005632">
    <property type="entry name" value="Chaperone_Skp"/>
</dbReference>
<evidence type="ECO:0000256" key="1">
    <source>
        <dbReference type="ARBA" id="ARBA00009091"/>
    </source>
</evidence>
<dbReference type="AlphaFoldDB" id="A0A841HWS3"/>
<evidence type="ECO:0000313" key="4">
    <source>
        <dbReference type="EMBL" id="MBB6097313.1"/>
    </source>
</evidence>
<evidence type="ECO:0000256" key="3">
    <source>
        <dbReference type="SAM" id="SignalP"/>
    </source>
</evidence>
<dbReference type="GO" id="GO:0051082">
    <property type="term" value="F:unfolded protein binding"/>
    <property type="evidence" value="ECO:0007669"/>
    <property type="project" value="InterPro"/>
</dbReference>
<proteinExistence type="inferred from homology"/>
<dbReference type="InterPro" id="IPR024930">
    <property type="entry name" value="Skp_dom_sf"/>
</dbReference>
<dbReference type="GO" id="GO:0005829">
    <property type="term" value="C:cytosol"/>
    <property type="evidence" value="ECO:0007669"/>
    <property type="project" value="TreeGrafter"/>
</dbReference>
<protein>
    <submittedName>
        <fullName evidence="4">Outer membrane protein</fullName>
    </submittedName>
</protein>
<keyword evidence="5" id="KW-1185">Reference proteome</keyword>
<dbReference type="SUPFAM" id="SSF111384">
    <property type="entry name" value="OmpH-like"/>
    <property type="match status" value="1"/>
</dbReference>
<evidence type="ECO:0000256" key="2">
    <source>
        <dbReference type="ARBA" id="ARBA00022729"/>
    </source>
</evidence>
<comment type="caution">
    <text evidence="4">The sequence shown here is derived from an EMBL/GenBank/DDBJ whole genome shotgun (WGS) entry which is preliminary data.</text>
</comment>